<dbReference type="Proteomes" id="UP001492541">
    <property type="component" value="Chromosome"/>
</dbReference>
<evidence type="ECO:0000313" key="8">
    <source>
        <dbReference type="Proteomes" id="UP001492541"/>
    </source>
</evidence>
<dbReference type="InterPro" id="IPR051929">
    <property type="entry name" value="VirAsm_ModProt"/>
</dbReference>
<feature type="domain" description="JAB" evidence="6">
    <location>
        <begin position="20"/>
        <end position="103"/>
    </location>
</feature>
<evidence type="ECO:0000256" key="2">
    <source>
        <dbReference type="ARBA" id="ARBA00022723"/>
    </source>
</evidence>
<keyword evidence="4" id="KW-0862">Zinc</keyword>
<protein>
    <submittedName>
        <fullName evidence="7">M67 family metallopeptidase</fullName>
    </submittedName>
</protein>
<dbReference type="Gene3D" id="3.40.140.10">
    <property type="entry name" value="Cytidine Deaminase, domain 2"/>
    <property type="match status" value="1"/>
</dbReference>
<evidence type="ECO:0000256" key="3">
    <source>
        <dbReference type="ARBA" id="ARBA00022801"/>
    </source>
</evidence>
<dbReference type="PANTHER" id="PTHR34858:SF1">
    <property type="entry name" value="CYSO-CYSTEINE PEPTIDASE"/>
    <property type="match status" value="1"/>
</dbReference>
<dbReference type="CDD" id="cd08070">
    <property type="entry name" value="MPN_like"/>
    <property type="match status" value="1"/>
</dbReference>
<dbReference type="InterPro" id="IPR028090">
    <property type="entry name" value="JAB_dom_prok"/>
</dbReference>
<evidence type="ECO:0000256" key="1">
    <source>
        <dbReference type="ARBA" id="ARBA00022670"/>
    </source>
</evidence>
<organism evidence="7 8">
    <name type="scientific">Geoglobus acetivorans</name>
    <dbReference type="NCBI Taxonomy" id="565033"/>
    <lineage>
        <taxon>Archaea</taxon>
        <taxon>Methanobacteriati</taxon>
        <taxon>Methanobacteriota</taxon>
        <taxon>Archaeoglobi</taxon>
        <taxon>Archaeoglobales</taxon>
        <taxon>Archaeoglobaceae</taxon>
        <taxon>Geoglobus</taxon>
    </lineage>
</organism>
<evidence type="ECO:0000256" key="4">
    <source>
        <dbReference type="ARBA" id="ARBA00022833"/>
    </source>
</evidence>
<proteinExistence type="predicted"/>
<accession>A0ABZ3H4P3</accession>
<name>A0ABZ3H4P3_GEOAI</name>
<dbReference type="Pfam" id="PF14464">
    <property type="entry name" value="Prok-JAB"/>
    <property type="match status" value="1"/>
</dbReference>
<reference evidence="7 8" key="1">
    <citation type="submission" date="2021-11" db="EMBL/GenBank/DDBJ databases">
        <title>Whole genome of Geoglobus acetivorans.</title>
        <authorList>
            <person name="Liu D."/>
        </authorList>
    </citation>
    <scope>NUCLEOTIDE SEQUENCE [LARGE SCALE GENOMIC DNA]</scope>
    <source>
        <strain evidence="7 8">SBH6</strain>
    </source>
</reference>
<keyword evidence="1" id="KW-0645">Protease</keyword>
<dbReference type="EMBL" id="CP087714">
    <property type="protein sequence ID" value="XAT64053.1"/>
    <property type="molecule type" value="Genomic_DNA"/>
</dbReference>
<keyword evidence="8" id="KW-1185">Reference proteome</keyword>
<keyword evidence="5" id="KW-0482">Metalloprotease</keyword>
<evidence type="ECO:0000259" key="6">
    <source>
        <dbReference type="Pfam" id="PF14464"/>
    </source>
</evidence>
<gene>
    <name evidence="7" type="ORF">LPQ35_01420</name>
</gene>
<evidence type="ECO:0000313" key="7">
    <source>
        <dbReference type="EMBL" id="XAT64053.1"/>
    </source>
</evidence>
<dbReference type="RefSeq" id="WP_193806546.1">
    <property type="nucleotide sequence ID" value="NZ_CP087714.1"/>
</dbReference>
<keyword evidence="3" id="KW-0378">Hydrolase</keyword>
<evidence type="ECO:0000256" key="5">
    <source>
        <dbReference type="ARBA" id="ARBA00023049"/>
    </source>
</evidence>
<dbReference type="SUPFAM" id="SSF102712">
    <property type="entry name" value="JAB1/MPN domain"/>
    <property type="match status" value="1"/>
</dbReference>
<dbReference type="GeneID" id="90448303"/>
<sequence>MKFKISRDVWDFLRSVEQKDFERCGLLFGRGDSVLQAIEIENIKKSPVEFELSPLESLKAFEEAEEKNLEVVGVWHTHLQNAVPSAKDIRGMRNFPGLWIIMSRKEIRGYVLEQEVVEVELEIL</sequence>
<keyword evidence="2" id="KW-0479">Metal-binding</keyword>
<dbReference type="PANTHER" id="PTHR34858">
    <property type="entry name" value="CYSO-CYSTEINE PEPTIDASE"/>
    <property type="match status" value="1"/>
</dbReference>